<reference evidence="5" key="2">
    <citation type="submission" date="2018-07" db="EMBL/GenBank/DDBJ databases">
        <authorList>
            <person name="Ashton P.M."/>
            <person name="Dallman T."/>
            <person name="Nair S."/>
            <person name="De Pinna E."/>
            <person name="Peters T."/>
            <person name="Grant K."/>
        </authorList>
    </citation>
    <scope>NUCLEOTIDE SEQUENCE</scope>
    <source>
        <strain evidence="4">136768</strain>
        <strain evidence="5">138330</strain>
        <strain evidence="2">598023</strain>
        <strain evidence="3">692616</strain>
    </source>
</reference>
<dbReference type="EMBL" id="AAMEML010000026">
    <property type="protein sequence ID" value="EDG5290410.1"/>
    <property type="molecule type" value="Genomic_DNA"/>
</dbReference>
<evidence type="ECO:0000313" key="4">
    <source>
        <dbReference type="EMBL" id="EDG4994043.1"/>
    </source>
</evidence>
<organism evidence="5">
    <name type="scientific">Salmonella enterica subsp. enterica serovar Bovismorbificans</name>
    <dbReference type="NCBI Taxonomy" id="58097"/>
    <lineage>
        <taxon>Bacteria</taxon>
        <taxon>Pseudomonadati</taxon>
        <taxon>Pseudomonadota</taxon>
        <taxon>Gammaproteobacteria</taxon>
        <taxon>Enterobacterales</taxon>
        <taxon>Enterobacteriaceae</taxon>
        <taxon>Salmonella</taxon>
    </lineage>
</organism>
<gene>
    <name evidence="4" type="ORF">B7N01_06335</name>
    <name evidence="5" type="ORF">B7N80_18710</name>
    <name evidence="3" type="ORF">E0916_08425</name>
    <name evidence="2" type="ORF">EJV93_13120</name>
    <name evidence="1" type="ORF">ERS008207_00190</name>
</gene>
<sequence>MAVTELELKKPIVAHGETLHVLEIREPTYDEIEALGFPFSISGDGAVKPDSQAALKYIPVLAGIPRSSAAQMAKLDIFKASMVILRFFTSSETENISESDSTMLPGSGS</sequence>
<evidence type="ECO:0000313" key="1">
    <source>
        <dbReference type="EMBL" id="CNT58587.1"/>
    </source>
</evidence>
<dbReference type="EMBL" id="CQPD01000001">
    <property type="protein sequence ID" value="CNT58587.1"/>
    <property type="molecule type" value="Genomic_DNA"/>
</dbReference>
<dbReference type="InterPro" id="IPR019289">
    <property type="entry name" value="Phage_tail_E/E"/>
</dbReference>
<dbReference type="EMBL" id="AAHTVM010000006">
    <property type="protein sequence ID" value="ECA2722133.1"/>
    <property type="molecule type" value="Genomic_DNA"/>
</dbReference>
<dbReference type="Proteomes" id="UP000839929">
    <property type="component" value="Unassembled WGS sequence"/>
</dbReference>
<proteinExistence type="predicted"/>
<dbReference type="RefSeq" id="WP_021000234.1">
    <property type="nucleotide sequence ID" value="NZ_CBDGIL010000001.1"/>
</dbReference>
<evidence type="ECO:0000313" key="2">
    <source>
        <dbReference type="EMBL" id="ECA2722133.1"/>
    </source>
</evidence>
<evidence type="ECO:0000313" key="6">
    <source>
        <dbReference type="Proteomes" id="UP000042394"/>
    </source>
</evidence>
<dbReference type="EMBL" id="AAIKGE010000004">
    <property type="protein sequence ID" value="ECF1445981.1"/>
    <property type="molecule type" value="Genomic_DNA"/>
</dbReference>
<reference evidence="1 6" key="1">
    <citation type="submission" date="2015-03" db="EMBL/GenBank/DDBJ databases">
        <authorList>
            <consortium name="Pathogen Informatics"/>
        </authorList>
    </citation>
    <scope>NUCLEOTIDE SEQUENCE [LARGE SCALE GENOMIC DNA]</scope>
    <source>
        <strain evidence="1 6">D4891</strain>
    </source>
</reference>
<dbReference type="AlphaFoldDB" id="A0A5U9TJ72"/>
<evidence type="ECO:0000313" key="3">
    <source>
        <dbReference type="EMBL" id="ECF1445981.1"/>
    </source>
</evidence>
<evidence type="ECO:0000313" key="5">
    <source>
        <dbReference type="EMBL" id="EDG5290410.1"/>
    </source>
</evidence>
<dbReference type="Proteomes" id="UP000042394">
    <property type="component" value="Unassembled WGS sequence"/>
</dbReference>
<accession>A0A5U9TJ72</accession>
<name>A0A5U9TJ72_SALET</name>
<protein>
    <submittedName>
        <fullName evidence="1">Phage protein</fullName>
    </submittedName>
    <submittedName>
        <fullName evidence="5">Phage tail assembly protein</fullName>
    </submittedName>
</protein>
<dbReference type="EMBL" id="AAMEJW010000004">
    <property type="protein sequence ID" value="EDG4994043.1"/>
    <property type="molecule type" value="Genomic_DNA"/>
</dbReference>
<dbReference type="Pfam" id="PF10109">
    <property type="entry name" value="Phage_TAC_7"/>
    <property type="match status" value="1"/>
</dbReference>